<evidence type="ECO:0000256" key="1">
    <source>
        <dbReference type="SAM" id="MobiDB-lite"/>
    </source>
</evidence>
<evidence type="ECO:0000313" key="2">
    <source>
        <dbReference type="EMBL" id="KAG9353740.1"/>
    </source>
</evidence>
<comment type="caution">
    <text evidence="2">The sequence shown here is derived from an EMBL/GenBank/DDBJ whole genome shotgun (WGS) entry which is preliminary data.</text>
</comment>
<dbReference type="OrthoDB" id="42382at2759"/>
<organism evidence="2 3">
    <name type="scientific">Albula glossodonta</name>
    <name type="common">roundjaw bonefish</name>
    <dbReference type="NCBI Taxonomy" id="121402"/>
    <lineage>
        <taxon>Eukaryota</taxon>
        <taxon>Metazoa</taxon>
        <taxon>Chordata</taxon>
        <taxon>Craniata</taxon>
        <taxon>Vertebrata</taxon>
        <taxon>Euteleostomi</taxon>
        <taxon>Actinopterygii</taxon>
        <taxon>Neopterygii</taxon>
        <taxon>Teleostei</taxon>
        <taxon>Albuliformes</taxon>
        <taxon>Albulidae</taxon>
        <taxon>Albula</taxon>
    </lineage>
</organism>
<evidence type="ECO:0000313" key="3">
    <source>
        <dbReference type="Proteomes" id="UP000824540"/>
    </source>
</evidence>
<keyword evidence="3" id="KW-1185">Reference proteome</keyword>
<proteinExistence type="predicted"/>
<feature type="compositionally biased region" description="Gly residues" evidence="1">
    <location>
        <begin position="81"/>
        <end position="94"/>
    </location>
</feature>
<feature type="region of interest" description="Disordered" evidence="1">
    <location>
        <begin position="79"/>
        <end position="146"/>
    </location>
</feature>
<accession>A0A8T2PQU7</accession>
<dbReference type="AlphaFoldDB" id="A0A8T2PQU7"/>
<name>A0A8T2PQU7_9TELE</name>
<dbReference type="EMBL" id="JAFBMS010000003">
    <property type="protein sequence ID" value="KAG9353740.1"/>
    <property type="molecule type" value="Genomic_DNA"/>
</dbReference>
<gene>
    <name evidence="2" type="ORF">JZ751_011862</name>
</gene>
<dbReference type="Proteomes" id="UP000824540">
    <property type="component" value="Unassembled WGS sequence"/>
</dbReference>
<reference evidence="2" key="1">
    <citation type="thesis" date="2021" institute="BYU ScholarsArchive" country="Provo, UT, USA">
        <title>Applications of and Algorithms for Genome Assembly and Genomic Analyses with an Emphasis on Marine Teleosts.</title>
        <authorList>
            <person name="Pickett B.D."/>
        </authorList>
    </citation>
    <scope>NUCLEOTIDE SEQUENCE</scope>
    <source>
        <strain evidence="2">HI-2016</strain>
    </source>
</reference>
<sequence length="225" mass="23384">MSSSRTGNGVVAGGQKTKLNDRNTKTLIIPGAHPSVLAVGACAAGKELYLADQCWNGGCIYLIMLRRIKRKAPLPPCNGSTNGGGSGSGSGSGVSSGDLRIGAPSEPKGSPAQNGKRTRKFGVITRTSFTSDSKESGAGDSEQENGYCVPMEAEATPTLASIPTDTPMEVEPVTVPPITVQPHEQNGGFPVAPPTRPCIRLNEGCKSESLNSELSYQVSPYLPCH</sequence>
<protein>
    <submittedName>
        <fullName evidence="2">Uncharacterized protein</fullName>
    </submittedName>
</protein>